<name>A0A517VPM8_9PLAN</name>
<dbReference type="RefSeq" id="WP_197998721.1">
    <property type="nucleotide sequence ID" value="NZ_CP037920.1"/>
</dbReference>
<keyword evidence="3" id="KW-0472">Membrane</keyword>
<feature type="coiled-coil region" evidence="1">
    <location>
        <begin position="723"/>
        <end position="756"/>
    </location>
</feature>
<feature type="region of interest" description="Disordered" evidence="2">
    <location>
        <begin position="618"/>
        <end position="644"/>
    </location>
</feature>
<sequence>MKEGHLSQLLENTSQLTMLVEIGSAICRAGGALLAIAMVALGVDALFALTPWGLILVDLFFVCLIISAGCFTLRQAWRNAFNARRVARQIETHLGVANSRLINSVEFLENPSNSSSRELIDQSIRDGEDMASSLSSFEVVKFRGFLKACGLALGAILFVIVTFASAPRLIAMVLPRYLDPTGDHPPFTLLDFEVTVSPETVYHGRSATISAKLSGPEAVDQASVVFVEGNSRKRLPMYRNSAGEFILPIEQADKTQEFYIDTPSGRSQRLTFSVLKVPYFESVSVHYEFPRYTGWSSVSHALDTRGIRGLEGTKVTLSATGNLPLNSAQMELFGPESEDEKEDRIPYDTVTLHPTEKDVATVSGSFQLQSSGWYRLTLVGVNGARSEEQLEGKIISAPDRMPRISFLEPDPNVIAVEGWKIPVLLQATDDVEIDRIIFLCGVNGWGPDSTLLPLHKDQTTIARADYEFDLKSLGARAGDIITYYASAYDNHPSGEHVSETSRYVIQVISEEEYREYARQQYQMEQLIQEFEDFRTRMDDLKEQREEILKELNELQKKLESGEEMSGEELNRLEQLQKKLEQFAKQAEELSKKMQERSDDPQLYDLEQPYREMLKTLSQQLAQQSESANELKKTSASYGKQPGNTEKRNAFQQAAENFMKKKDPFGKKTEETLDETEQDLEKLRLADSLIAQAERLRAAILYQRDLADRLGEFRDRKSFNPDEMKKMQRMAKEQELLQQEIEEVKTALKEAAKEAAESLPKMSGNAKQICDALEKMQVDQDQDAAARSARKGNGQQAYDSADEAAKKLESLLSDCCSPKSGSESGDLDGCLKLPKQNLKNSLEQLAQGRKIPGIGQKGKSGSGYAGSRAQRAIYGPYQASQGKSDARRAGWMGKRGLGGRGLRGSNNDPVSAETLTPNDHHKTRGASGNMRGVPVEYRDQAEAYFKRLEEGN</sequence>
<evidence type="ECO:0000256" key="1">
    <source>
        <dbReference type="SAM" id="Coils"/>
    </source>
</evidence>
<evidence type="ECO:0000313" key="4">
    <source>
        <dbReference type="EMBL" id="QDT94975.1"/>
    </source>
</evidence>
<feature type="region of interest" description="Disordered" evidence="2">
    <location>
        <begin position="874"/>
        <end position="934"/>
    </location>
</feature>
<evidence type="ECO:0000256" key="2">
    <source>
        <dbReference type="SAM" id="MobiDB-lite"/>
    </source>
</evidence>
<feature type="compositionally biased region" description="Low complexity" evidence="2">
    <location>
        <begin position="618"/>
        <end position="627"/>
    </location>
</feature>
<feature type="transmembrane region" description="Helical" evidence="3">
    <location>
        <begin position="145"/>
        <end position="166"/>
    </location>
</feature>
<dbReference type="Proteomes" id="UP000318704">
    <property type="component" value="Chromosome"/>
</dbReference>
<protein>
    <submittedName>
        <fullName evidence="4">Chromosome partition protein Smc</fullName>
    </submittedName>
</protein>
<organism evidence="4 5">
    <name type="scientific">Gimesia aquarii</name>
    <dbReference type="NCBI Taxonomy" id="2527964"/>
    <lineage>
        <taxon>Bacteria</taxon>
        <taxon>Pseudomonadati</taxon>
        <taxon>Planctomycetota</taxon>
        <taxon>Planctomycetia</taxon>
        <taxon>Planctomycetales</taxon>
        <taxon>Planctomycetaceae</taxon>
        <taxon>Gimesia</taxon>
    </lineage>
</organism>
<feature type="compositionally biased region" description="Polar residues" evidence="2">
    <location>
        <begin position="904"/>
        <end position="916"/>
    </location>
</feature>
<feature type="compositionally biased region" description="Gly residues" evidence="2">
    <location>
        <begin position="892"/>
        <end position="901"/>
    </location>
</feature>
<evidence type="ECO:0000313" key="5">
    <source>
        <dbReference type="Proteomes" id="UP000318704"/>
    </source>
</evidence>
<evidence type="ECO:0000256" key="3">
    <source>
        <dbReference type="SAM" id="Phobius"/>
    </source>
</evidence>
<dbReference type="EMBL" id="CP037920">
    <property type="protein sequence ID" value="QDT94975.1"/>
    <property type="molecule type" value="Genomic_DNA"/>
</dbReference>
<dbReference type="KEGG" id="gaw:V144x_04090"/>
<feature type="transmembrane region" description="Helical" evidence="3">
    <location>
        <begin position="53"/>
        <end position="73"/>
    </location>
</feature>
<proteinExistence type="predicted"/>
<feature type="transmembrane region" description="Helical" evidence="3">
    <location>
        <begin position="25"/>
        <end position="47"/>
    </location>
</feature>
<feature type="region of interest" description="Disordered" evidence="2">
    <location>
        <begin position="776"/>
        <end position="801"/>
    </location>
</feature>
<accession>A0A517VPM8</accession>
<feature type="compositionally biased region" description="Polar residues" evidence="2">
    <location>
        <begin position="633"/>
        <end position="644"/>
    </location>
</feature>
<keyword evidence="3" id="KW-1133">Transmembrane helix</keyword>
<reference evidence="4 5" key="1">
    <citation type="submission" date="2019-03" db="EMBL/GenBank/DDBJ databases">
        <title>Deep-cultivation of Planctomycetes and their phenomic and genomic characterization uncovers novel biology.</title>
        <authorList>
            <person name="Wiegand S."/>
            <person name="Jogler M."/>
            <person name="Boedeker C."/>
            <person name="Pinto D."/>
            <person name="Vollmers J."/>
            <person name="Rivas-Marin E."/>
            <person name="Kohn T."/>
            <person name="Peeters S.H."/>
            <person name="Heuer A."/>
            <person name="Rast P."/>
            <person name="Oberbeckmann S."/>
            <person name="Bunk B."/>
            <person name="Jeske O."/>
            <person name="Meyerdierks A."/>
            <person name="Storesund J.E."/>
            <person name="Kallscheuer N."/>
            <person name="Luecker S."/>
            <person name="Lage O.M."/>
            <person name="Pohl T."/>
            <person name="Merkel B.J."/>
            <person name="Hornburger P."/>
            <person name="Mueller R.-W."/>
            <person name="Bruemmer F."/>
            <person name="Labrenz M."/>
            <person name="Spormann A.M."/>
            <person name="Op den Camp H."/>
            <person name="Overmann J."/>
            <person name="Amann R."/>
            <person name="Jetten M.S.M."/>
            <person name="Mascher T."/>
            <person name="Medema M.H."/>
            <person name="Devos D.P."/>
            <person name="Kaster A.-K."/>
            <person name="Ovreas L."/>
            <person name="Rohde M."/>
            <person name="Galperin M.Y."/>
            <person name="Jogler C."/>
        </authorList>
    </citation>
    <scope>NUCLEOTIDE SEQUENCE [LARGE SCALE GENOMIC DNA]</scope>
    <source>
        <strain evidence="4 5">V144</strain>
    </source>
</reference>
<keyword evidence="3" id="KW-0812">Transmembrane</keyword>
<keyword evidence="1" id="KW-0175">Coiled coil</keyword>
<dbReference type="AlphaFoldDB" id="A0A517VPM8"/>
<gene>
    <name evidence="4" type="primary">smc_2</name>
    <name evidence="4" type="ORF">V144x_04090</name>
</gene>